<name>A0A1I3JBP2_9RHOB</name>
<sequence length="255" mass="26506">MSSHIPQATRTIAISVAFSAAFTLCAGAAFASTLTATIADATPVVIDSTYDAFWVEESATSTGGAYTIHNNTSNLTLIGFGVTNPNPSSVAGIDGSSLGFITVSNDTGGYSSGDPYTGDFWEAFNLSSSNWNDNLLWDDYYSNTSSAQALFGDFGDALGSDGYANYYQMLDATGILAGESAWDFMFSHAAPASSLFGVAVDDNNNTYAFISGTVTGGIPAVPLPAGMPLILTGLGALGLFKRKRRDHGMSKLIAA</sequence>
<protein>
    <submittedName>
        <fullName evidence="3">VPLPA-CTERM protein sorting domain-containing protein</fullName>
    </submittedName>
</protein>
<dbReference type="NCBIfam" id="TIGR03370">
    <property type="entry name" value="VPLPA-CTERM"/>
    <property type="match status" value="1"/>
</dbReference>
<keyword evidence="1" id="KW-1133">Transmembrane helix</keyword>
<evidence type="ECO:0000313" key="3">
    <source>
        <dbReference type="EMBL" id="SFI57697.1"/>
    </source>
</evidence>
<keyword evidence="1" id="KW-0812">Transmembrane</keyword>
<keyword evidence="4" id="KW-1185">Reference proteome</keyword>
<keyword evidence="2" id="KW-0732">Signal</keyword>
<gene>
    <name evidence="3" type="ORF">SAMN04487991_0305</name>
</gene>
<evidence type="ECO:0000313" key="4">
    <source>
        <dbReference type="Proteomes" id="UP000199630"/>
    </source>
</evidence>
<reference evidence="4" key="1">
    <citation type="submission" date="2016-10" db="EMBL/GenBank/DDBJ databases">
        <authorList>
            <person name="Varghese N."/>
            <person name="Submissions S."/>
        </authorList>
    </citation>
    <scope>NUCLEOTIDE SEQUENCE [LARGE SCALE GENOMIC DNA]</scope>
    <source>
        <strain evidence="4">DSM 26471</strain>
    </source>
</reference>
<proteinExistence type="predicted"/>
<organism evidence="3 4">
    <name type="scientific">Celeribacter neptunius</name>
    <dbReference type="NCBI Taxonomy" id="588602"/>
    <lineage>
        <taxon>Bacteria</taxon>
        <taxon>Pseudomonadati</taxon>
        <taxon>Pseudomonadota</taxon>
        <taxon>Alphaproteobacteria</taxon>
        <taxon>Rhodobacterales</taxon>
        <taxon>Roseobacteraceae</taxon>
        <taxon>Celeribacter</taxon>
    </lineage>
</organism>
<keyword evidence="1" id="KW-0472">Membrane</keyword>
<feature type="transmembrane region" description="Helical" evidence="1">
    <location>
        <begin position="221"/>
        <end position="240"/>
    </location>
</feature>
<dbReference type="OrthoDB" id="7865232at2"/>
<dbReference type="Proteomes" id="UP000199630">
    <property type="component" value="Unassembled WGS sequence"/>
</dbReference>
<accession>A0A1I3JBP2</accession>
<evidence type="ECO:0000256" key="1">
    <source>
        <dbReference type="SAM" id="Phobius"/>
    </source>
</evidence>
<dbReference type="InterPro" id="IPR022472">
    <property type="entry name" value="VPLPA-CTERM"/>
</dbReference>
<dbReference type="STRING" id="588602.SAMN04487991_0305"/>
<feature type="signal peptide" evidence="2">
    <location>
        <begin position="1"/>
        <end position="31"/>
    </location>
</feature>
<dbReference type="RefSeq" id="WP_090056151.1">
    <property type="nucleotide sequence ID" value="NZ_FORH01000001.1"/>
</dbReference>
<dbReference type="AlphaFoldDB" id="A0A1I3JBP2"/>
<evidence type="ECO:0000256" key="2">
    <source>
        <dbReference type="SAM" id="SignalP"/>
    </source>
</evidence>
<feature type="chain" id="PRO_5011504393" evidence="2">
    <location>
        <begin position="32"/>
        <end position="255"/>
    </location>
</feature>
<dbReference type="EMBL" id="FORH01000001">
    <property type="protein sequence ID" value="SFI57697.1"/>
    <property type="molecule type" value="Genomic_DNA"/>
</dbReference>